<gene>
    <name evidence="9" type="ORF">ICN82_03150</name>
</gene>
<evidence type="ECO:0000256" key="6">
    <source>
        <dbReference type="ARBA" id="ARBA00022989"/>
    </source>
</evidence>
<comment type="similarity">
    <text evidence="2">Belongs to the binding-protein-dependent transport system permease family. FecCD subfamily.</text>
</comment>
<dbReference type="Proteomes" id="UP000609121">
    <property type="component" value="Unassembled WGS sequence"/>
</dbReference>
<dbReference type="Pfam" id="PF01032">
    <property type="entry name" value="FecCD"/>
    <property type="match status" value="1"/>
</dbReference>
<dbReference type="EMBL" id="JACVXA010000006">
    <property type="protein sequence ID" value="MBE3637196.1"/>
    <property type="molecule type" value="Genomic_DNA"/>
</dbReference>
<dbReference type="PANTHER" id="PTHR30472">
    <property type="entry name" value="FERRIC ENTEROBACTIN TRANSPORT SYSTEM PERMEASE PROTEIN"/>
    <property type="match status" value="1"/>
</dbReference>
<dbReference type="InterPro" id="IPR037294">
    <property type="entry name" value="ABC_BtuC-like"/>
</dbReference>
<keyword evidence="7 8" id="KW-0472">Membrane</keyword>
<reference evidence="9" key="1">
    <citation type="submission" date="2020-09" db="EMBL/GenBank/DDBJ databases">
        <title>A novel bacterium of genus Mangrovicoccus, isolated from South China Sea.</title>
        <authorList>
            <person name="Huang H."/>
            <person name="Mo K."/>
            <person name="Hu Y."/>
        </authorList>
    </citation>
    <scope>NUCLEOTIDE SEQUENCE</scope>
    <source>
        <strain evidence="9">HB182678</strain>
    </source>
</reference>
<dbReference type="GO" id="GO:0005886">
    <property type="term" value="C:plasma membrane"/>
    <property type="evidence" value="ECO:0007669"/>
    <property type="project" value="UniProtKB-SubCell"/>
</dbReference>
<feature type="transmembrane region" description="Helical" evidence="8">
    <location>
        <begin position="276"/>
        <end position="294"/>
    </location>
</feature>
<keyword evidence="6 8" id="KW-1133">Transmembrane helix</keyword>
<keyword evidence="4" id="KW-1003">Cell membrane</keyword>
<evidence type="ECO:0000256" key="5">
    <source>
        <dbReference type="ARBA" id="ARBA00022692"/>
    </source>
</evidence>
<feature type="transmembrane region" description="Helical" evidence="8">
    <location>
        <begin position="237"/>
        <end position="264"/>
    </location>
</feature>
<comment type="subcellular location">
    <subcellularLocation>
        <location evidence="1">Cell membrane</location>
        <topology evidence="1">Multi-pass membrane protein</topology>
    </subcellularLocation>
</comment>
<evidence type="ECO:0000256" key="3">
    <source>
        <dbReference type="ARBA" id="ARBA00022448"/>
    </source>
</evidence>
<dbReference type="InterPro" id="IPR000522">
    <property type="entry name" value="ABC_transptr_permease_BtuC"/>
</dbReference>
<evidence type="ECO:0000256" key="1">
    <source>
        <dbReference type="ARBA" id="ARBA00004651"/>
    </source>
</evidence>
<name>A0A8J6Z6X1_9RHOB</name>
<evidence type="ECO:0000313" key="10">
    <source>
        <dbReference type="Proteomes" id="UP000609121"/>
    </source>
</evidence>
<feature type="transmembrane region" description="Helical" evidence="8">
    <location>
        <begin position="92"/>
        <end position="111"/>
    </location>
</feature>
<organism evidence="9 10">
    <name type="scientific">Mangrovicoccus algicola</name>
    <dbReference type="NCBI Taxonomy" id="2771008"/>
    <lineage>
        <taxon>Bacteria</taxon>
        <taxon>Pseudomonadati</taxon>
        <taxon>Pseudomonadota</taxon>
        <taxon>Alphaproteobacteria</taxon>
        <taxon>Rhodobacterales</taxon>
        <taxon>Paracoccaceae</taxon>
        <taxon>Mangrovicoccus</taxon>
    </lineage>
</organism>
<keyword evidence="3" id="KW-0813">Transport</keyword>
<keyword evidence="10" id="KW-1185">Reference proteome</keyword>
<feature type="transmembrane region" description="Helical" evidence="8">
    <location>
        <begin position="147"/>
        <end position="170"/>
    </location>
</feature>
<dbReference type="RefSeq" id="WP_193179518.1">
    <property type="nucleotide sequence ID" value="NZ_JACVXA010000006.1"/>
</dbReference>
<accession>A0A8J6Z6X1</accession>
<dbReference type="PANTHER" id="PTHR30472:SF37">
    <property type="entry name" value="FE(3+) DICITRATE TRANSPORT SYSTEM PERMEASE PROTEIN FECD-RELATED"/>
    <property type="match status" value="1"/>
</dbReference>
<protein>
    <submittedName>
        <fullName evidence="9">Iron ABC transporter permease</fullName>
    </submittedName>
</protein>
<dbReference type="GO" id="GO:0022857">
    <property type="term" value="F:transmembrane transporter activity"/>
    <property type="evidence" value="ECO:0007669"/>
    <property type="project" value="InterPro"/>
</dbReference>
<evidence type="ECO:0000256" key="7">
    <source>
        <dbReference type="ARBA" id="ARBA00023136"/>
    </source>
</evidence>
<comment type="caution">
    <text evidence="9">The sequence shown here is derived from an EMBL/GenBank/DDBJ whole genome shotgun (WGS) entry which is preliminary data.</text>
</comment>
<evidence type="ECO:0000256" key="8">
    <source>
        <dbReference type="SAM" id="Phobius"/>
    </source>
</evidence>
<feature type="transmembrane region" description="Helical" evidence="8">
    <location>
        <begin position="64"/>
        <end position="80"/>
    </location>
</feature>
<evidence type="ECO:0000256" key="4">
    <source>
        <dbReference type="ARBA" id="ARBA00022475"/>
    </source>
</evidence>
<keyword evidence="5 8" id="KW-0812">Transmembrane</keyword>
<dbReference type="SUPFAM" id="SSF81345">
    <property type="entry name" value="ABC transporter involved in vitamin B12 uptake, BtuC"/>
    <property type="match status" value="1"/>
</dbReference>
<dbReference type="Gene3D" id="1.10.3470.10">
    <property type="entry name" value="ABC transporter involved in vitamin B12 uptake, BtuC"/>
    <property type="match status" value="1"/>
</dbReference>
<dbReference type="GO" id="GO:0033214">
    <property type="term" value="P:siderophore-iron import into cell"/>
    <property type="evidence" value="ECO:0007669"/>
    <property type="project" value="TreeGrafter"/>
</dbReference>
<evidence type="ECO:0000256" key="2">
    <source>
        <dbReference type="ARBA" id="ARBA00007935"/>
    </source>
</evidence>
<proteinExistence type="inferred from homology"/>
<feature type="transmembrane region" description="Helical" evidence="8">
    <location>
        <begin position="306"/>
        <end position="326"/>
    </location>
</feature>
<feature type="transmembrane region" description="Helical" evidence="8">
    <location>
        <begin position="117"/>
        <end position="135"/>
    </location>
</feature>
<sequence>MTDPARHPFTLALLAVLCVGLAAVHQSFGAVWIPPGTVLSALAAPSDGFLETVVLRQRLPRLEVAAFAGAALAVAGFALQKVLRNPLVSPSTLGISGGAALAVVAGQFFLALRGGSLLLPATAGAGTALMATLALSRLIAGQGDPRLDLVLAGSMVSMLCGALTTFLVSLDPQAFDGLMRWLVGDIGLQDSRALPLTAGPAAAAAAGLLALSRTTDLLAAGDDTARALGLAAGAVTWMTVALAVVLAVAAVATVGPIGFLGLVVPHMARLLLGEAGPAPLAGCLLLGPAMLILADILARCLMAPQVMITGTVMGLIGGAAFLALLLRLGRRGLE</sequence>
<dbReference type="AlphaFoldDB" id="A0A8J6Z6X1"/>
<evidence type="ECO:0000313" key="9">
    <source>
        <dbReference type="EMBL" id="MBE3637196.1"/>
    </source>
</evidence>